<dbReference type="PROSITE" id="PS50096">
    <property type="entry name" value="IQ"/>
    <property type="match status" value="1"/>
</dbReference>
<feature type="coiled-coil region" evidence="1">
    <location>
        <begin position="99"/>
        <end position="147"/>
    </location>
</feature>
<sequence length="742" mass="87456">MSKTINGRIRTNSKREVYVEQMPHNRHRKIKSFKRLHSYDDSEVAYRSTPDYLKQLMNTSTLSNGHSARSVTRTYSASEITSPNNFNRPMSGNPKYKTQEEYYDEIQFLKKELKDTKTDNDILRARVRRLEEDNARKRKEMDNFYDANKDGDIRRTLTGSSNSTANVVMNLKQRLFKLDLQLKQKETIIDEMKSDPRWTKGTELEIQNRALFNELEKQKLEKLNFIQHDYIASIDEEKMNAVRKLETEKRELKIENDNLKKKLNEMEKLERDGQLSSRQRDVSTDRDLRRKIEDLKDTCRNYRNDLDQMKDELKQMRHERDKYRDKLDIVKEDLEEMKHERDQYRKKFERINNDFDELRSERFRQMKSSNQTDRLSIIASRQGSYSSEEPTRKDSRSSTPLQKSKEHIGSHSSLTRFDRNTPSPSITRKTTSRNFRRDNWNSDDENRLKNFREKHAATVIQRGWREHHKSHKHSFTSKTKQYPFDKRNSKIGGIKSPETQSPRTSQQKLGSKIDNLDSSNIKNRFTSANISNESALKIVQASLRGYLNRDKIDKTSRIEKLHRIESDDDDDDDDDIIGKPSKQFGSQYASDKKRENFFKHSKQNFADSNGLHNDKIRSDSRSPTSNRDSTSNFHRSLSPPVGTYRPSSPHISSGSGSKQFFPNDRNKLEFDNRNNREPFMKFRPSSPSNDHRLSRYISPEDTQSSSRQSNVSLRKSPIHSKQSLKNTYNNNDDHDHDNLSDF</sequence>
<feature type="compositionally biased region" description="Polar residues" evidence="2">
    <location>
        <begin position="63"/>
        <end position="90"/>
    </location>
</feature>
<evidence type="ECO:0000313" key="3">
    <source>
        <dbReference type="EMBL" id="CAF0888322.1"/>
    </source>
</evidence>
<feature type="compositionally biased region" description="Polar residues" evidence="2">
    <location>
        <begin position="621"/>
        <end position="635"/>
    </location>
</feature>
<feature type="compositionally biased region" description="Basic and acidic residues" evidence="2">
    <location>
        <begin position="664"/>
        <end position="680"/>
    </location>
</feature>
<feature type="region of interest" description="Disordered" evidence="2">
    <location>
        <begin position="63"/>
        <end position="96"/>
    </location>
</feature>
<comment type="caution">
    <text evidence="3">The sequence shown here is derived from an EMBL/GenBank/DDBJ whole genome shotgun (WGS) entry which is preliminary data.</text>
</comment>
<dbReference type="Proteomes" id="UP000663870">
    <property type="component" value="Unassembled WGS sequence"/>
</dbReference>
<evidence type="ECO:0000256" key="1">
    <source>
        <dbReference type="SAM" id="Coils"/>
    </source>
</evidence>
<feature type="region of interest" description="Disordered" evidence="2">
    <location>
        <begin position="565"/>
        <end position="590"/>
    </location>
</feature>
<protein>
    <submittedName>
        <fullName evidence="3">Uncharacterized protein</fullName>
    </submittedName>
</protein>
<feature type="compositionally biased region" description="Basic and acidic residues" evidence="2">
    <location>
        <begin position="731"/>
        <end position="742"/>
    </location>
</feature>
<feature type="compositionally biased region" description="Low complexity" evidence="2">
    <location>
        <begin position="646"/>
        <end position="657"/>
    </location>
</feature>
<name>A0A813YSI0_9BILA</name>
<gene>
    <name evidence="3" type="ORF">JXQ802_LOCUS8521</name>
</gene>
<feature type="region of interest" description="Disordered" evidence="2">
    <location>
        <begin position="465"/>
        <end position="519"/>
    </location>
</feature>
<reference evidence="3" key="1">
    <citation type="submission" date="2021-02" db="EMBL/GenBank/DDBJ databases">
        <authorList>
            <person name="Nowell W R."/>
        </authorList>
    </citation>
    <scope>NUCLEOTIDE SEQUENCE</scope>
</reference>
<keyword evidence="4" id="KW-1185">Reference proteome</keyword>
<feature type="compositionally biased region" description="Basic residues" evidence="2">
    <location>
        <begin position="465"/>
        <end position="475"/>
    </location>
</feature>
<feature type="compositionally biased region" description="Basic and acidic residues" evidence="2">
    <location>
        <begin position="435"/>
        <end position="449"/>
    </location>
</feature>
<feature type="compositionally biased region" description="Polar residues" evidence="2">
    <location>
        <begin position="410"/>
        <end position="433"/>
    </location>
</feature>
<feature type="compositionally biased region" description="Acidic residues" evidence="2">
    <location>
        <begin position="566"/>
        <end position="575"/>
    </location>
</feature>
<dbReference type="AlphaFoldDB" id="A0A813YSI0"/>
<evidence type="ECO:0000256" key="2">
    <source>
        <dbReference type="SAM" id="MobiDB-lite"/>
    </source>
</evidence>
<dbReference type="EMBL" id="CAJNOL010000151">
    <property type="protein sequence ID" value="CAF0888322.1"/>
    <property type="molecule type" value="Genomic_DNA"/>
</dbReference>
<accession>A0A813YSI0</accession>
<feature type="compositionally biased region" description="Polar residues" evidence="2">
    <location>
        <begin position="497"/>
        <end position="509"/>
    </location>
</feature>
<feature type="region of interest" description="Disordered" evidence="2">
    <location>
        <begin position="602"/>
        <end position="742"/>
    </location>
</feature>
<proteinExistence type="predicted"/>
<feature type="region of interest" description="Disordered" evidence="2">
    <location>
        <begin position="364"/>
        <end position="449"/>
    </location>
</feature>
<feature type="compositionally biased region" description="Polar residues" evidence="2">
    <location>
        <begin position="366"/>
        <end position="388"/>
    </location>
</feature>
<organism evidence="3 4">
    <name type="scientific">Rotaria sordida</name>
    <dbReference type="NCBI Taxonomy" id="392033"/>
    <lineage>
        <taxon>Eukaryota</taxon>
        <taxon>Metazoa</taxon>
        <taxon>Spiralia</taxon>
        <taxon>Gnathifera</taxon>
        <taxon>Rotifera</taxon>
        <taxon>Eurotatoria</taxon>
        <taxon>Bdelloidea</taxon>
        <taxon>Philodinida</taxon>
        <taxon>Philodinidae</taxon>
        <taxon>Rotaria</taxon>
    </lineage>
</organism>
<feature type="compositionally biased region" description="Polar residues" evidence="2">
    <location>
        <begin position="700"/>
        <end position="728"/>
    </location>
</feature>
<feature type="coiled-coil region" evidence="1">
    <location>
        <begin position="231"/>
        <end position="361"/>
    </location>
</feature>
<evidence type="ECO:0000313" key="4">
    <source>
        <dbReference type="Proteomes" id="UP000663870"/>
    </source>
</evidence>
<keyword evidence="1" id="KW-0175">Coiled coil</keyword>